<name>A0A1F6F189_9BACT</name>
<dbReference type="GO" id="GO:0032259">
    <property type="term" value="P:methylation"/>
    <property type="evidence" value="ECO:0007669"/>
    <property type="project" value="UniProtKB-KW"/>
</dbReference>
<evidence type="ECO:0000256" key="2">
    <source>
        <dbReference type="ARBA" id="ARBA00022679"/>
    </source>
</evidence>
<dbReference type="Gene3D" id="3.40.50.150">
    <property type="entry name" value="Vaccinia Virus protein VP39"/>
    <property type="match status" value="1"/>
</dbReference>
<dbReference type="EMBL" id="MFLZ01000022">
    <property type="protein sequence ID" value="OGG79623.1"/>
    <property type="molecule type" value="Genomic_DNA"/>
</dbReference>
<dbReference type="PANTHER" id="PTHR44942">
    <property type="entry name" value="METHYLTRANSF_11 DOMAIN-CONTAINING PROTEIN"/>
    <property type="match status" value="1"/>
</dbReference>
<sequence length="267" mass="30439">MKGPSGVFTSVAPYYARYRVEYPKELFADAVTFFRLDGTGRILDLGCGTGELSIPLAGHVKELVGVDVEKEMLDEAAHRANEVGIENCTWACMRAEDIDETLGAFRLVTLGRSLHWMEQATVLKQAYDLLERGGGLLVARPVSVPLQDGWTRDENEWKEIQREVVRRYLGPKRRAGDSLYTEPSVKVEGVFRALSFRRCDTWTYRYSRTWTLEEAVKNTYSHSFAAPRLFGERMADFENELREMLRNVQPSGEFVEHVVLQAHIALK</sequence>
<dbReference type="PANTHER" id="PTHR44942:SF4">
    <property type="entry name" value="METHYLTRANSFERASE TYPE 11 DOMAIN-CONTAINING PROTEIN"/>
    <property type="match status" value="1"/>
</dbReference>
<dbReference type="Proteomes" id="UP000177372">
    <property type="component" value="Unassembled WGS sequence"/>
</dbReference>
<dbReference type="AlphaFoldDB" id="A0A1F6F189"/>
<feature type="domain" description="Methyltransferase" evidence="3">
    <location>
        <begin position="42"/>
        <end position="134"/>
    </location>
</feature>
<evidence type="ECO:0000259" key="3">
    <source>
        <dbReference type="Pfam" id="PF13649"/>
    </source>
</evidence>
<dbReference type="SUPFAM" id="SSF53335">
    <property type="entry name" value="S-adenosyl-L-methionine-dependent methyltransferases"/>
    <property type="match status" value="1"/>
</dbReference>
<evidence type="ECO:0000313" key="4">
    <source>
        <dbReference type="EMBL" id="OGG79623.1"/>
    </source>
</evidence>
<organism evidence="4 5">
    <name type="scientific">Candidatus Kaiserbacteria bacterium RIFCSPLOWO2_01_FULL_54_13</name>
    <dbReference type="NCBI Taxonomy" id="1798512"/>
    <lineage>
        <taxon>Bacteria</taxon>
        <taxon>Candidatus Kaiseribacteriota</taxon>
    </lineage>
</organism>
<evidence type="ECO:0000256" key="1">
    <source>
        <dbReference type="ARBA" id="ARBA00022603"/>
    </source>
</evidence>
<accession>A0A1F6F189</accession>
<protein>
    <recommendedName>
        <fullName evidence="3">Methyltransferase domain-containing protein</fullName>
    </recommendedName>
</protein>
<dbReference type="CDD" id="cd02440">
    <property type="entry name" value="AdoMet_MTases"/>
    <property type="match status" value="1"/>
</dbReference>
<reference evidence="4 5" key="1">
    <citation type="journal article" date="2016" name="Nat. Commun.">
        <title>Thousands of microbial genomes shed light on interconnected biogeochemical processes in an aquifer system.</title>
        <authorList>
            <person name="Anantharaman K."/>
            <person name="Brown C.T."/>
            <person name="Hug L.A."/>
            <person name="Sharon I."/>
            <person name="Castelle C.J."/>
            <person name="Probst A.J."/>
            <person name="Thomas B.C."/>
            <person name="Singh A."/>
            <person name="Wilkins M.J."/>
            <person name="Karaoz U."/>
            <person name="Brodie E.L."/>
            <person name="Williams K.H."/>
            <person name="Hubbard S.S."/>
            <person name="Banfield J.F."/>
        </authorList>
    </citation>
    <scope>NUCLEOTIDE SEQUENCE [LARGE SCALE GENOMIC DNA]</scope>
</reference>
<dbReference type="Pfam" id="PF13649">
    <property type="entry name" value="Methyltransf_25"/>
    <property type="match status" value="1"/>
</dbReference>
<gene>
    <name evidence="4" type="ORF">A3A39_02240</name>
</gene>
<proteinExistence type="predicted"/>
<dbReference type="InterPro" id="IPR051052">
    <property type="entry name" value="Diverse_substrate_MTase"/>
</dbReference>
<dbReference type="STRING" id="1798512.A3A39_02240"/>
<dbReference type="InterPro" id="IPR029063">
    <property type="entry name" value="SAM-dependent_MTases_sf"/>
</dbReference>
<keyword evidence="2" id="KW-0808">Transferase</keyword>
<dbReference type="GO" id="GO:0008168">
    <property type="term" value="F:methyltransferase activity"/>
    <property type="evidence" value="ECO:0007669"/>
    <property type="project" value="UniProtKB-KW"/>
</dbReference>
<evidence type="ECO:0000313" key="5">
    <source>
        <dbReference type="Proteomes" id="UP000177372"/>
    </source>
</evidence>
<dbReference type="InterPro" id="IPR041698">
    <property type="entry name" value="Methyltransf_25"/>
</dbReference>
<comment type="caution">
    <text evidence="4">The sequence shown here is derived from an EMBL/GenBank/DDBJ whole genome shotgun (WGS) entry which is preliminary data.</text>
</comment>
<keyword evidence="1" id="KW-0489">Methyltransferase</keyword>